<comment type="caution">
    <text evidence="2">The sequence shown here is derived from an EMBL/GenBank/DDBJ whole genome shotgun (WGS) entry which is preliminary data.</text>
</comment>
<feature type="compositionally biased region" description="Basic and acidic residues" evidence="1">
    <location>
        <begin position="186"/>
        <end position="200"/>
    </location>
</feature>
<dbReference type="STRING" id="1399860.A0A2C5Y921"/>
<dbReference type="OrthoDB" id="3941134at2759"/>
<accession>A0A2C5Y921</accession>
<organism evidence="2 3">
    <name type="scientific">Ophiocordyceps australis</name>
    <dbReference type="NCBI Taxonomy" id="1399860"/>
    <lineage>
        <taxon>Eukaryota</taxon>
        <taxon>Fungi</taxon>
        <taxon>Dikarya</taxon>
        <taxon>Ascomycota</taxon>
        <taxon>Pezizomycotina</taxon>
        <taxon>Sordariomycetes</taxon>
        <taxon>Hypocreomycetidae</taxon>
        <taxon>Hypocreales</taxon>
        <taxon>Ophiocordycipitaceae</taxon>
        <taxon>Ophiocordyceps</taxon>
    </lineage>
</organism>
<feature type="compositionally biased region" description="Low complexity" evidence="1">
    <location>
        <begin position="207"/>
        <end position="219"/>
    </location>
</feature>
<dbReference type="Proteomes" id="UP000226192">
    <property type="component" value="Unassembled WGS sequence"/>
</dbReference>
<gene>
    <name evidence="2" type="ORF">CDD81_5982</name>
</gene>
<dbReference type="AlphaFoldDB" id="A0A2C5Y921"/>
<keyword evidence="3" id="KW-1185">Reference proteome</keyword>
<protein>
    <submittedName>
        <fullName evidence="2">Uncharacterized protein</fullName>
    </submittedName>
</protein>
<dbReference type="EMBL" id="NJET01000050">
    <property type="protein sequence ID" value="PHH63381.1"/>
    <property type="molecule type" value="Genomic_DNA"/>
</dbReference>
<evidence type="ECO:0000256" key="1">
    <source>
        <dbReference type="SAM" id="MobiDB-lite"/>
    </source>
</evidence>
<evidence type="ECO:0000313" key="2">
    <source>
        <dbReference type="EMBL" id="PHH63381.1"/>
    </source>
</evidence>
<reference evidence="2 3" key="1">
    <citation type="submission" date="2017-06" db="EMBL/GenBank/DDBJ databases">
        <title>Ant-infecting Ophiocordyceps genomes reveal a high diversity of potential behavioral manipulation genes and a possible major role for enterotoxins.</title>
        <authorList>
            <person name="De Bekker C."/>
            <person name="Evans H.C."/>
            <person name="Brachmann A."/>
            <person name="Hughes D.P."/>
        </authorList>
    </citation>
    <scope>NUCLEOTIDE SEQUENCE [LARGE SCALE GENOMIC DNA]</scope>
    <source>
        <strain evidence="2 3">Map64</strain>
    </source>
</reference>
<sequence>MDDPWGDAAKQEQILALPGRAHLAASGGDSVLLARDTAAAWYALGEDQVWSAGHDSRLCKTAGAVSPGPWAGVSPLETASQDAETLPADSEAIDSAISLGDNDAHNGFAVHHVLSPLRAWEEDAPVEVEAAAQIEAQDCSSSDSSQAVAETRQPAKVLERVDIYQDMARQLLTDLKAPHGPPTLDSRLDRGTHQVTRQDDSAQDALPTTGEQQVTTPTTLKTPPEASVSFSIDLSHLDSIFPTCPAPPSPPPAEPLPTSIPQDSFTTVAERKAWYRISRLGSLRKHRDAKDDSYVRVRWAGSQVREHTLDIVRRWKDEDTRGQSKSGVRSGGGAVGFNWDVVSPPVEIGKLLQQERRLRHEARRNELAEQKMPTRPPSVTPFAEGDASFHSSSNMAAVDAPPLEPALPSITSVANGHHDSNDDDDDEEWSEMVTMPTEAAPVFEQLEQTDGQPKSTATCIPPNASTIMDPIPKTEPMIQTQLEQTVAHETSASWHQNLMPEEQSASTAPTQPSVARGLASQEATCESVLLDGAVAAIMETLPDLSYMLR</sequence>
<feature type="region of interest" description="Disordered" evidence="1">
    <location>
        <begin position="500"/>
        <end position="519"/>
    </location>
</feature>
<feature type="compositionally biased region" description="Polar residues" evidence="1">
    <location>
        <begin position="503"/>
        <end position="513"/>
    </location>
</feature>
<proteinExistence type="predicted"/>
<feature type="region of interest" description="Disordered" evidence="1">
    <location>
        <begin position="175"/>
        <end position="225"/>
    </location>
</feature>
<feature type="region of interest" description="Disordered" evidence="1">
    <location>
        <begin position="364"/>
        <end position="383"/>
    </location>
</feature>
<evidence type="ECO:0000313" key="3">
    <source>
        <dbReference type="Proteomes" id="UP000226192"/>
    </source>
</evidence>
<name>A0A2C5Y921_9HYPO</name>